<dbReference type="Gene3D" id="3.20.20.80">
    <property type="entry name" value="Glycosidases"/>
    <property type="match status" value="1"/>
</dbReference>
<reference evidence="2 3" key="1">
    <citation type="submission" date="2018-03" db="EMBL/GenBank/DDBJ databases">
        <title>Actinopolyspora mortivallis from Sahara, screening for active biomolecules.</title>
        <authorList>
            <person name="Selama O."/>
            <person name="Wellington E.M.H."/>
            <person name="Hacene H."/>
        </authorList>
    </citation>
    <scope>NUCLEOTIDE SEQUENCE [LARGE SCALE GENOMIC DNA]</scope>
    <source>
        <strain evidence="2 3">M5A</strain>
    </source>
</reference>
<dbReference type="PANTHER" id="PTHR46066:SF2">
    <property type="entry name" value="CHITINASE DOMAIN-CONTAINING PROTEIN 1"/>
    <property type="match status" value="1"/>
</dbReference>
<dbReference type="InParanoid" id="A0A2T0GT92"/>
<evidence type="ECO:0000259" key="1">
    <source>
        <dbReference type="PROSITE" id="PS51910"/>
    </source>
</evidence>
<dbReference type="SMART" id="SM00636">
    <property type="entry name" value="Glyco_18"/>
    <property type="match status" value="1"/>
</dbReference>
<sequence length="384" mass="42892">MVRVMCAGSDSSGFRRRMRLGGWRTGLLTCVPALGLVLLMLVWSVESGPRSGPSSHSGTEVVAALPFWNLERGRSAVLRHSRVFSEVSPWMYGLDSRGGVVSQLPAERAAAADSLVNGMRDTRLRLTPTVANMTDGRWSYEAVAPVLHDPRRRREHVREVVDLVLRNDYAGVDIDYEELRASDRAAFSALVRRLAAALHAHDRSLSVAVFAKASRNGYDERNVAQDYAAIGRFADQVRLMGYDRHWSTSAPGPVAPVDWIREVVAYARDTIPAHKIVLGVPLYGYDWSEGHGEPVTWADAMRLAREHDVEVRFDEQSATPWFRYTDAEGNGHEVWFENATSSQAKFEVADRTDIGGVYLWMYGAADPGTWTQLRRVFSRGEEGR</sequence>
<dbReference type="InterPro" id="IPR029070">
    <property type="entry name" value="Chitinase_insertion_sf"/>
</dbReference>
<dbReference type="GO" id="GO:0016787">
    <property type="term" value="F:hydrolase activity"/>
    <property type="evidence" value="ECO:0007669"/>
    <property type="project" value="UniProtKB-KW"/>
</dbReference>
<accession>A0A2T0GT92</accession>
<dbReference type="AlphaFoldDB" id="A0A2T0GT92"/>
<name>A0A2T0GT92_ACTMO</name>
<proteinExistence type="predicted"/>
<gene>
    <name evidence="2" type="ORF">CEP50_16135</name>
</gene>
<dbReference type="EMBL" id="PVSR01000035">
    <property type="protein sequence ID" value="PRW62332.1"/>
    <property type="molecule type" value="Genomic_DNA"/>
</dbReference>
<dbReference type="SUPFAM" id="SSF51445">
    <property type="entry name" value="(Trans)glycosidases"/>
    <property type="match status" value="1"/>
</dbReference>
<evidence type="ECO:0000313" key="2">
    <source>
        <dbReference type="EMBL" id="PRW62332.1"/>
    </source>
</evidence>
<dbReference type="Gene3D" id="3.10.50.10">
    <property type="match status" value="1"/>
</dbReference>
<dbReference type="InterPro" id="IPR017853">
    <property type="entry name" value="GH"/>
</dbReference>
<dbReference type="Proteomes" id="UP000239352">
    <property type="component" value="Unassembled WGS sequence"/>
</dbReference>
<keyword evidence="2" id="KW-0378">Hydrolase</keyword>
<dbReference type="PROSITE" id="PS51910">
    <property type="entry name" value="GH18_2"/>
    <property type="match status" value="1"/>
</dbReference>
<evidence type="ECO:0000313" key="3">
    <source>
        <dbReference type="Proteomes" id="UP000239352"/>
    </source>
</evidence>
<protein>
    <submittedName>
        <fullName evidence="2">Peptidoglycan hydrolase</fullName>
    </submittedName>
</protein>
<dbReference type="GO" id="GO:0008061">
    <property type="term" value="F:chitin binding"/>
    <property type="evidence" value="ECO:0007669"/>
    <property type="project" value="InterPro"/>
</dbReference>
<comment type="caution">
    <text evidence="2">The sequence shown here is derived from an EMBL/GenBank/DDBJ whole genome shotgun (WGS) entry which is preliminary data.</text>
</comment>
<feature type="domain" description="GH18" evidence="1">
    <location>
        <begin position="59"/>
        <end position="380"/>
    </location>
</feature>
<dbReference type="STRING" id="1050202.GCA_000384035_01929"/>
<organism evidence="2 3">
    <name type="scientific">Actinopolyspora mortivallis</name>
    <dbReference type="NCBI Taxonomy" id="33906"/>
    <lineage>
        <taxon>Bacteria</taxon>
        <taxon>Bacillati</taxon>
        <taxon>Actinomycetota</taxon>
        <taxon>Actinomycetes</taxon>
        <taxon>Actinopolysporales</taxon>
        <taxon>Actinopolysporaceae</taxon>
        <taxon>Actinopolyspora</taxon>
    </lineage>
</organism>
<dbReference type="Pfam" id="PF00704">
    <property type="entry name" value="Glyco_hydro_18"/>
    <property type="match status" value="1"/>
</dbReference>
<dbReference type="InterPro" id="IPR011583">
    <property type="entry name" value="Chitinase_II/V-like_cat"/>
</dbReference>
<dbReference type="GO" id="GO:0005975">
    <property type="term" value="P:carbohydrate metabolic process"/>
    <property type="evidence" value="ECO:0007669"/>
    <property type="project" value="InterPro"/>
</dbReference>
<keyword evidence="3" id="KW-1185">Reference proteome</keyword>
<dbReference type="PANTHER" id="PTHR46066">
    <property type="entry name" value="CHITINASE DOMAIN-CONTAINING PROTEIN 1 FAMILY MEMBER"/>
    <property type="match status" value="1"/>
</dbReference>
<dbReference type="InterPro" id="IPR001223">
    <property type="entry name" value="Glyco_hydro18_cat"/>
</dbReference>